<feature type="compositionally biased region" description="Polar residues" evidence="2">
    <location>
        <begin position="538"/>
        <end position="549"/>
    </location>
</feature>
<evidence type="ECO:0000259" key="3">
    <source>
        <dbReference type="Pfam" id="PF01636"/>
    </source>
</evidence>
<feature type="coiled-coil region" evidence="1">
    <location>
        <begin position="463"/>
        <end position="499"/>
    </location>
</feature>
<proteinExistence type="predicted"/>
<keyword evidence="5" id="KW-1185">Reference proteome</keyword>
<protein>
    <recommendedName>
        <fullName evidence="3">Aminoglycoside phosphotransferase domain-containing protein</fullName>
    </recommendedName>
</protein>
<dbReference type="KEGG" id="cim:CIMG_07893"/>
<evidence type="ECO:0000313" key="4">
    <source>
        <dbReference type="EMBL" id="EAS29147.3"/>
    </source>
</evidence>
<dbReference type="CDD" id="cd05120">
    <property type="entry name" value="APH_ChoK_like"/>
    <property type="match status" value="1"/>
</dbReference>
<organism evidence="4 5">
    <name type="scientific">Coccidioides immitis (strain RS)</name>
    <name type="common">Valley fever fungus</name>
    <dbReference type="NCBI Taxonomy" id="246410"/>
    <lineage>
        <taxon>Eukaryota</taxon>
        <taxon>Fungi</taxon>
        <taxon>Dikarya</taxon>
        <taxon>Ascomycota</taxon>
        <taxon>Pezizomycotina</taxon>
        <taxon>Eurotiomycetes</taxon>
        <taxon>Eurotiomycetidae</taxon>
        <taxon>Onygenales</taxon>
        <taxon>Onygenaceae</taxon>
        <taxon>Coccidioides</taxon>
    </lineage>
</organism>
<dbReference type="InterPro" id="IPR011009">
    <property type="entry name" value="Kinase-like_dom_sf"/>
</dbReference>
<accession>J3K4C5</accession>
<dbReference type="RefSeq" id="XP_001240730.2">
    <property type="nucleotide sequence ID" value="XM_001240729.2"/>
</dbReference>
<gene>
    <name evidence="4" type="ORF">CIMG_07893</name>
</gene>
<feature type="compositionally biased region" description="Polar residues" evidence="2">
    <location>
        <begin position="602"/>
        <end position="612"/>
    </location>
</feature>
<dbReference type="Pfam" id="PF01636">
    <property type="entry name" value="APH"/>
    <property type="match status" value="1"/>
</dbReference>
<dbReference type="EMBL" id="GG704913">
    <property type="protein sequence ID" value="EAS29147.3"/>
    <property type="molecule type" value="Genomic_DNA"/>
</dbReference>
<reference evidence="5" key="1">
    <citation type="journal article" date="2009" name="Genome Res.">
        <title>Comparative genomic analyses of the human fungal pathogens Coccidioides and their relatives.</title>
        <authorList>
            <person name="Sharpton T.J."/>
            <person name="Stajich J.E."/>
            <person name="Rounsley S.D."/>
            <person name="Gardner M.J."/>
            <person name="Wortman J.R."/>
            <person name="Jordar V.S."/>
            <person name="Maiti R."/>
            <person name="Kodira C.D."/>
            <person name="Neafsey D.E."/>
            <person name="Zeng Q."/>
            <person name="Hung C.-Y."/>
            <person name="McMahan C."/>
            <person name="Muszewska A."/>
            <person name="Grynberg M."/>
            <person name="Mandel M.A."/>
            <person name="Kellner E.M."/>
            <person name="Barker B.M."/>
            <person name="Galgiani J.N."/>
            <person name="Orbach M.J."/>
            <person name="Kirkland T.N."/>
            <person name="Cole G.T."/>
            <person name="Henn M.R."/>
            <person name="Birren B.W."/>
            <person name="Taylor J.W."/>
        </authorList>
    </citation>
    <scope>NUCLEOTIDE SEQUENCE [LARGE SCALE GENOMIC DNA]</scope>
    <source>
        <strain evidence="5">RS</strain>
    </source>
</reference>
<keyword evidence="1" id="KW-0175">Coiled coil</keyword>
<evidence type="ECO:0000256" key="2">
    <source>
        <dbReference type="SAM" id="MobiDB-lite"/>
    </source>
</evidence>
<name>J3K4C5_COCIM</name>
<dbReference type="AlphaFoldDB" id="J3K4C5"/>
<dbReference type="SUPFAM" id="SSF56112">
    <property type="entry name" value="Protein kinase-like (PK-like)"/>
    <property type="match status" value="1"/>
</dbReference>
<dbReference type="PANTHER" id="PTHR21310">
    <property type="entry name" value="AMINOGLYCOSIDE PHOSPHOTRANSFERASE-RELATED-RELATED"/>
    <property type="match status" value="1"/>
</dbReference>
<evidence type="ECO:0000313" key="5">
    <source>
        <dbReference type="Proteomes" id="UP000001261"/>
    </source>
</evidence>
<dbReference type="GeneID" id="4559782"/>
<dbReference type="InParanoid" id="J3K4C5"/>
<dbReference type="PANTHER" id="PTHR21310:SF15">
    <property type="entry name" value="AMINOGLYCOSIDE PHOSPHOTRANSFERASE DOMAIN-CONTAINING PROTEIN"/>
    <property type="match status" value="1"/>
</dbReference>
<dbReference type="Proteomes" id="UP000001261">
    <property type="component" value="Unassembled WGS sequence"/>
</dbReference>
<feature type="region of interest" description="Disordered" evidence="2">
    <location>
        <begin position="392"/>
        <end position="415"/>
    </location>
</feature>
<dbReference type="OrthoDB" id="4203051at2759"/>
<feature type="region of interest" description="Disordered" evidence="2">
    <location>
        <begin position="504"/>
        <end position="565"/>
    </location>
</feature>
<reference evidence="5" key="2">
    <citation type="journal article" date="2010" name="Genome Res.">
        <title>Population genomic sequencing of Coccidioides fungi reveals recent hybridization and transposon control.</title>
        <authorList>
            <person name="Neafsey D.E."/>
            <person name="Barker B.M."/>
            <person name="Sharpton T.J."/>
            <person name="Stajich J.E."/>
            <person name="Park D.J."/>
            <person name="Whiston E."/>
            <person name="Hung C.-Y."/>
            <person name="McMahan C."/>
            <person name="White J."/>
            <person name="Sykes S."/>
            <person name="Heiman D."/>
            <person name="Young S."/>
            <person name="Zeng Q."/>
            <person name="Abouelleil A."/>
            <person name="Aftuck L."/>
            <person name="Bessette D."/>
            <person name="Brown A."/>
            <person name="FitzGerald M."/>
            <person name="Lui A."/>
            <person name="Macdonald J.P."/>
            <person name="Priest M."/>
            <person name="Orbach M.J."/>
            <person name="Galgiani J.N."/>
            <person name="Kirkland T.N."/>
            <person name="Cole G.T."/>
            <person name="Birren B.W."/>
            <person name="Henn M.R."/>
            <person name="Taylor J.W."/>
            <person name="Rounsley S.D."/>
        </authorList>
    </citation>
    <scope>GENOME REANNOTATION</scope>
    <source>
        <strain evidence="5">RS</strain>
    </source>
</reference>
<dbReference type="VEuPathDB" id="FungiDB:CIMG_07893"/>
<feature type="compositionally biased region" description="Basic and acidic residues" evidence="2">
    <location>
        <begin position="397"/>
        <end position="409"/>
    </location>
</feature>
<dbReference type="STRING" id="246410.J3K4C5"/>
<feature type="region of interest" description="Disordered" evidence="2">
    <location>
        <begin position="590"/>
        <end position="612"/>
    </location>
</feature>
<evidence type="ECO:0000256" key="1">
    <source>
        <dbReference type="SAM" id="Coils"/>
    </source>
</evidence>
<dbReference type="InterPro" id="IPR002575">
    <property type="entry name" value="Aminoglycoside_PTrfase"/>
</dbReference>
<feature type="domain" description="Aminoglycoside phosphotransferase" evidence="3">
    <location>
        <begin position="54"/>
        <end position="237"/>
    </location>
</feature>
<dbReference type="Gene3D" id="3.90.1200.10">
    <property type="match status" value="1"/>
</dbReference>
<dbReference type="InterPro" id="IPR051678">
    <property type="entry name" value="AGP_Transferase"/>
</dbReference>
<feature type="region of interest" description="Disordered" evidence="2">
    <location>
        <begin position="297"/>
        <end position="326"/>
    </location>
</feature>
<sequence>MTALEEKWEEWGSEGMFRGMHEEVVLLSHQGDVKVLNCDNEVILKVGSRVRPSEEIAMRLVKEQTDIPVPEIFLAAYVGEEGRLAMSVIPGAPLTEAWDSLDDTTKNRICVETWSMIEKLRQIRKPATLQHHFLCLADGSPCINDPMVAGICCADPPHPPLLNDDAVRARIYKCYYAANGRKYEKELPSMLPRSDTSVFSHVDIGPHNIMFDPESLQITGIIDWEMAGWYPDYWEYSSIMRPARWKDWQKWMDLTAPKKYDLSALLLLENRPLSPRRHYAFLFGERAIGSVASKRTAAGSRLQNEQLTDPRESLPPSMLDEGPRNRRSMHEPLEAEASVLDLLEQIIYELETTAPMEAGARPLEGDQKSFFQEELEQGQSHFDRFDWVHQEQNAQLESEREQPEQEAQPRTRTITITGNPRQEELRQKARGLPGQGYTPSDLLENRPLEISTLDNVPRPDQLEQAFREQLHRAREEQEALELELEQERLEQELNVSQCEILSQLESSPQQHHVESSSEPKTGLKHGSSVQEEADQLTPDPQGQEESMSGRTGKPSLEINTHVQPEQEIKQVRDIHSHAKRPVTQFDFQNLEAGSEGDFGNRDGNSSNILPAGQRTGQFTTKRIEFSFWCFEREQWKKTDSLTVDPLRPSLVERIARKYMWKNFSLYDQHMNSLSPAQCFRAATEDGNNAVFVISAEKERKPAAEGRFSRKNLLDSVPIRLDIKSESEHEQTAKQL</sequence>